<name>A0A0D4DBY2_9CAUD</name>
<evidence type="ECO:0000313" key="2">
    <source>
        <dbReference type="Proteomes" id="UP000222907"/>
    </source>
</evidence>
<proteinExistence type="predicted"/>
<evidence type="ECO:0000313" key="1">
    <source>
        <dbReference type="EMBL" id="AJT61336.1"/>
    </source>
</evidence>
<gene>
    <name evidence="1" type="ORF">ABA3177_00200</name>
</gene>
<organism evidence="1 2">
    <name type="scientific">Acinetobacter phage YMC11/11/R3177</name>
    <dbReference type="NCBI Taxonomy" id="1628721"/>
    <lineage>
        <taxon>Viruses</taxon>
        <taxon>Duplodnaviria</taxon>
        <taxon>Heunggongvirae</taxon>
        <taxon>Uroviricota</taxon>
        <taxon>Caudoviricetes</taxon>
        <taxon>Vieuvirus</taxon>
        <taxon>Vieuvirus R3177</taxon>
    </lineage>
</organism>
<sequence length="71" mass="8667">MQKIEVNSRNISHVLYQHFLLTVVLRTGERFIYRLLEATTFKEFVDSEDKDKFYRSHIEANKEFKRIQLFV</sequence>
<dbReference type="EMBL" id="KP861230">
    <property type="protein sequence ID" value="AJT61336.1"/>
    <property type="molecule type" value="Genomic_DNA"/>
</dbReference>
<reference evidence="1 2" key="1">
    <citation type="journal article" date="2015" name="Arch. Virol.">
        <title>Complete genome sequence of the siphoviral bacteriophage ??-R3177, which lyses an OXA-66-producing carbapenem-resistant Acinetobacter baumannii isolate.</title>
        <authorList>
            <person name="Jeon J."/>
            <person name="D'Souza R."/>
            <person name="Pinto N."/>
            <person name="Ryu C.M."/>
            <person name="Park J.H."/>
            <person name="Yong D."/>
            <person name="Lee K."/>
        </authorList>
    </citation>
    <scope>NUCLEOTIDE SEQUENCE [LARGE SCALE GENOMIC DNA]</scope>
</reference>
<protein>
    <submittedName>
        <fullName evidence="1">Uncharacterized protein</fullName>
    </submittedName>
</protein>
<keyword evidence="2" id="KW-1185">Reference proteome</keyword>
<accession>A0A0D4DBY2</accession>
<dbReference type="Proteomes" id="UP000222907">
    <property type="component" value="Segment"/>
</dbReference>